<dbReference type="InterPro" id="IPR011673">
    <property type="entry name" value="DUF1615"/>
</dbReference>
<evidence type="ECO:0000313" key="2">
    <source>
        <dbReference type="EMBL" id="SKA86993.1"/>
    </source>
</evidence>
<dbReference type="RefSeq" id="WP_078923224.1">
    <property type="nucleotide sequence ID" value="NZ_FUYB01000015.1"/>
</dbReference>
<evidence type="ECO:0000313" key="3">
    <source>
        <dbReference type="Proteomes" id="UP000190460"/>
    </source>
</evidence>
<keyword evidence="3" id="KW-1185">Reference proteome</keyword>
<dbReference type="Proteomes" id="UP000190460">
    <property type="component" value="Unassembled WGS sequence"/>
</dbReference>
<protein>
    <recommendedName>
        <fullName evidence="4">DUF1615 domain-containing protein</fullName>
    </recommendedName>
</protein>
<proteinExistence type="predicted"/>
<dbReference type="OrthoDB" id="596976at2"/>
<organism evidence="2 3">
    <name type="scientific">Thiothrix eikelboomii</name>
    <dbReference type="NCBI Taxonomy" id="92487"/>
    <lineage>
        <taxon>Bacteria</taxon>
        <taxon>Pseudomonadati</taxon>
        <taxon>Pseudomonadota</taxon>
        <taxon>Gammaproteobacteria</taxon>
        <taxon>Thiotrichales</taxon>
        <taxon>Thiotrichaceae</taxon>
        <taxon>Thiothrix</taxon>
    </lineage>
</organism>
<evidence type="ECO:0008006" key="4">
    <source>
        <dbReference type="Google" id="ProtNLM"/>
    </source>
</evidence>
<accession>A0A1T4XBV2</accession>
<gene>
    <name evidence="2" type="ORF">SAMN02745130_02773</name>
</gene>
<dbReference type="Pfam" id="PF07759">
    <property type="entry name" value="DUF1615"/>
    <property type="match status" value="1"/>
</dbReference>
<feature type="transmembrane region" description="Helical" evidence="1">
    <location>
        <begin position="12"/>
        <end position="30"/>
    </location>
</feature>
<keyword evidence="1" id="KW-0472">Membrane</keyword>
<keyword evidence="1" id="KW-0812">Transmembrane</keyword>
<evidence type="ECO:0000256" key="1">
    <source>
        <dbReference type="SAM" id="Phobius"/>
    </source>
</evidence>
<dbReference type="EMBL" id="FUYB01000015">
    <property type="protein sequence ID" value="SKA86993.1"/>
    <property type="molecule type" value="Genomic_DNA"/>
</dbReference>
<dbReference type="STRING" id="92487.SAMN02745130_02773"/>
<dbReference type="AlphaFoldDB" id="A0A1T4XBV2"/>
<keyword evidence="1" id="KW-1133">Transmembrane helix</keyword>
<reference evidence="2 3" key="1">
    <citation type="submission" date="2017-02" db="EMBL/GenBank/DDBJ databases">
        <authorList>
            <person name="Peterson S.W."/>
        </authorList>
    </citation>
    <scope>NUCLEOTIDE SEQUENCE [LARGE SCALE GENOMIC DNA]</scope>
    <source>
        <strain evidence="2 3">ATCC 49788</strain>
    </source>
</reference>
<name>A0A1T4XBV2_9GAMM</name>
<sequence length="411" mass="46260">MLDWLLAKLQTLLLWVGGLATIGLGIWFYPAIKAQLSETKAATETKLAIPVLSLEQTTQLIKIAEPKVREPRAWASDLLTVLKEHGLEQSRENICAVIAIADQESGFVANPAVPNLGKISEQAVISKLKKFSLLGDGAVIFLNKFPNANDSFMQRIRKAKTERDLDLAYRDLMGGLKDYAQQYKLNWLVDNRFANNFIESNNEINTIGSMQVAVSFAVQFEREQRKGKALSLEEMYQVRDKLYTRKGGLYYGTLLLLGYETGYNKKIYRFADFNAGRYSSRNAAFQTMLAKLAGKALASDGDLLIYQQDGDVEMTVSGTEQALRMVVKQYNLGFKDYQIRRDLLKEKQLAFNSTPIYQAILKVYQQTTGQAPLYAQLPGIELHSEKSSRILTTAKFANTVNMRYQSCVNPP</sequence>